<feature type="transmembrane region" description="Helical" evidence="12">
    <location>
        <begin position="121"/>
        <end position="143"/>
    </location>
</feature>
<evidence type="ECO:0000256" key="4">
    <source>
        <dbReference type="ARBA" id="ARBA00022692"/>
    </source>
</evidence>
<reference evidence="14" key="1">
    <citation type="submission" date="2021-01" db="UniProtKB">
        <authorList>
            <consortium name="EnsemblMetazoa"/>
        </authorList>
    </citation>
    <scope>IDENTIFICATION</scope>
</reference>
<dbReference type="InterPro" id="IPR013083">
    <property type="entry name" value="Znf_RING/FYVE/PHD"/>
</dbReference>
<dbReference type="PANTHER" id="PTHR15067:SF5">
    <property type="entry name" value="E3 UBIQUITIN-PROTEIN LIGASE AMFR"/>
    <property type="match status" value="1"/>
</dbReference>
<evidence type="ECO:0000256" key="5">
    <source>
        <dbReference type="ARBA" id="ARBA00022723"/>
    </source>
</evidence>
<feature type="region of interest" description="Disordered" evidence="11">
    <location>
        <begin position="415"/>
        <end position="483"/>
    </location>
</feature>
<dbReference type="InParanoid" id="A0A7M7KP27"/>
<dbReference type="GO" id="GO:0061630">
    <property type="term" value="F:ubiquitin protein ligase activity"/>
    <property type="evidence" value="ECO:0007669"/>
    <property type="project" value="TreeGrafter"/>
</dbReference>
<keyword evidence="5" id="KW-0479">Metal-binding</keyword>
<feature type="compositionally biased region" description="Polar residues" evidence="11">
    <location>
        <begin position="426"/>
        <end position="435"/>
    </location>
</feature>
<protein>
    <recommendedName>
        <fullName evidence="13">RING-type domain-containing protein</fullName>
    </recommendedName>
</protein>
<feature type="transmembrane region" description="Helical" evidence="12">
    <location>
        <begin position="149"/>
        <end position="172"/>
    </location>
</feature>
<feature type="domain" description="RING-type" evidence="13">
    <location>
        <begin position="275"/>
        <end position="313"/>
    </location>
</feature>
<dbReference type="PROSITE" id="PS50089">
    <property type="entry name" value="ZF_RING_2"/>
    <property type="match status" value="1"/>
</dbReference>
<dbReference type="GO" id="GO:0000151">
    <property type="term" value="C:ubiquitin ligase complex"/>
    <property type="evidence" value="ECO:0007669"/>
    <property type="project" value="TreeGrafter"/>
</dbReference>
<dbReference type="CDD" id="cd16455">
    <property type="entry name" value="RING-H2_AMFR"/>
    <property type="match status" value="1"/>
</dbReference>
<dbReference type="OMA" id="YWLELIT"/>
<name>A0A7M7KP27_VARDE</name>
<dbReference type="InterPro" id="IPR057992">
    <property type="entry name" value="TPR_SYVN1_N"/>
</dbReference>
<evidence type="ECO:0000256" key="9">
    <source>
        <dbReference type="ARBA" id="ARBA00023136"/>
    </source>
</evidence>
<feature type="transmembrane region" description="Helical" evidence="12">
    <location>
        <begin position="57"/>
        <end position="74"/>
    </location>
</feature>
<organism evidence="14 15">
    <name type="scientific">Varroa destructor</name>
    <name type="common">Honeybee mite</name>
    <dbReference type="NCBI Taxonomy" id="109461"/>
    <lineage>
        <taxon>Eukaryota</taxon>
        <taxon>Metazoa</taxon>
        <taxon>Ecdysozoa</taxon>
        <taxon>Arthropoda</taxon>
        <taxon>Chelicerata</taxon>
        <taxon>Arachnida</taxon>
        <taxon>Acari</taxon>
        <taxon>Parasitiformes</taxon>
        <taxon>Mesostigmata</taxon>
        <taxon>Gamasina</taxon>
        <taxon>Dermanyssoidea</taxon>
        <taxon>Varroidae</taxon>
        <taxon>Varroa</taxon>
    </lineage>
</organism>
<dbReference type="SUPFAM" id="SSF57850">
    <property type="entry name" value="RING/U-box"/>
    <property type="match status" value="1"/>
</dbReference>
<dbReference type="Pfam" id="PF13639">
    <property type="entry name" value="zf-RING_2"/>
    <property type="match status" value="1"/>
</dbReference>
<sequence length="483" mass="54151">MEYLIICLAHCIAWISSYIDSIVSMSCALLKSLGSVLQYLFFGELRVPEDNQGKDRLWNYVFYKFIFIFGVLNVSRVEAIVSWTGWFAAIGLVHLLTQLCRDRIDYITFSAQLTRATHARLTLLLVGLLTSCGALHVAAIRAARVHPQSIHYFLLCDAEVMLASVDVLYIVLRYSVHQWDVYNDRGWDNRAEFAYFSELLFQLASLAIDFAHDLHMLIFGNILVSMASVAISMRLHATFTELKKRLHKHRHFARISMRLAELYPSATSEQLVDPCAICWESMLTARLLPCSHIFHDSCLRSWLEQDTTCPTCRLQLDIDPLSPTKENLILPPAVPVTNVLTATAAAQLINNNNNVPLSVEGAAVLERAVTTSAHVFHFNGPRFLSWLPSVSVEVSHSTLPPEDPTAMLQLSVDVTDPSDEGDLKDQQQTNTSSSGDVFRPTPEMPDAEETEQDWTEVLPTQDLIATPILGQRRNPSGEPVQLA</sequence>
<evidence type="ECO:0000256" key="8">
    <source>
        <dbReference type="ARBA" id="ARBA00022989"/>
    </source>
</evidence>
<evidence type="ECO:0000259" key="13">
    <source>
        <dbReference type="PROSITE" id="PS50089"/>
    </source>
</evidence>
<evidence type="ECO:0000313" key="15">
    <source>
        <dbReference type="Proteomes" id="UP000594260"/>
    </source>
</evidence>
<dbReference type="GO" id="GO:0005783">
    <property type="term" value="C:endoplasmic reticulum"/>
    <property type="evidence" value="ECO:0007669"/>
    <property type="project" value="TreeGrafter"/>
</dbReference>
<dbReference type="SMART" id="SM00184">
    <property type="entry name" value="RING"/>
    <property type="match status" value="1"/>
</dbReference>
<keyword evidence="3" id="KW-0808">Transferase</keyword>
<dbReference type="AlphaFoldDB" id="A0A7M7KP27"/>
<dbReference type="Gene3D" id="3.30.40.10">
    <property type="entry name" value="Zinc/RING finger domain, C3HC4 (zinc finger)"/>
    <property type="match status" value="1"/>
</dbReference>
<dbReference type="GO" id="GO:0070936">
    <property type="term" value="P:protein K48-linked ubiquitination"/>
    <property type="evidence" value="ECO:0007669"/>
    <property type="project" value="TreeGrafter"/>
</dbReference>
<keyword evidence="7" id="KW-0862">Zinc</keyword>
<dbReference type="KEGG" id="vde:111253463"/>
<keyword evidence="6 10" id="KW-0863">Zinc-finger</keyword>
<evidence type="ECO:0000256" key="12">
    <source>
        <dbReference type="SAM" id="Phobius"/>
    </source>
</evidence>
<accession>A0A7M7KP27</accession>
<evidence type="ECO:0000256" key="2">
    <source>
        <dbReference type="ARBA" id="ARBA00004906"/>
    </source>
</evidence>
<dbReference type="Pfam" id="PF25563">
    <property type="entry name" value="TPR_SYVN1_N"/>
    <property type="match status" value="1"/>
</dbReference>
<evidence type="ECO:0000256" key="11">
    <source>
        <dbReference type="SAM" id="MobiDB-lite"/>
    </source>
</evidence>
<feature type="transmembrane region" description="Helical" evidence="12">
    <location>
        <begin position="193"/>
        <end position="211"/>
    </location>
</feature>
<feature type="compositionally biased region" description="Acidic residues" evidence="11">
    <location>
        <begin position="445"/>
        <end position="454"/>
    </location>
</feature>
<feature type="transmembrane region" description="Helical" evidence="12">
    <location>
        <begin position="80"/>
        <end position="100"/>
    </location>
</feature>
<dbReference type="GO" id="GO:0008270">
    <property type="term" value="F:zinc ion binding"/>
    <property type="evidence" value="ECO:0007669"/>
    <property type="project" value="UniProtKB-KW"/>
</dbReference>
<dbReference type="InterPro" id="IPR001841">
    <property type="entry name" value="Znf_RING"/>
</dbReference>
<keyword evidence="15" id="KW-1185">Reference proteome</keyword>
<evidence type="ECO:0000256" key="3">
    <source>
        <dbReference type="ARBA" id="ARBA00022679"/>
    </source>
</evidence>
<evidence type="ECO:0000256" key="7">
    <source>
        <dbReference type="ARBA" id="ARBA00022833"/>
    </source>
</evidence>
<keyword evidence="9 12" id="KW-0472">Membrane</keyword>
<comment type="subcellular location">
    <subcellularLocation>
        <location evidence="1">Membrane</location>
        <topology evidence="1">Multi-pass membrane protein</topology>
    </subcellularLocation>
</comment>
<feature type="transmembrane region" description="Helical" evidence="12">
    <location>
        <begin position="217"/>
        <end position="237"/>
    </location>
</feature>
<proteinExistence type="predicted"/>
<keyword evidence="4 12" id="KW-0812">Transmembrane</keyword>
<dbReference type="OrthoDB" id="3824970at2759"/>
<dbReference type="EnsemblMetazoa" id="XM_022812858">
    <property type="protein sequence ID" value="XP_022668593"/>
    <property type="gene ID" value="LOC111253463"/>
</dbReference>
<evidence type="ECO:0000256" key="10">
    <source>
        <dbReference type="PROSITE-ProRule" id="PRU00175"/>
    </source>
</evidence>
<dbReference type="GO" id="GO:0006511">
    <property type="term" value="P:ubiquitin-dependent protein catabolic process"/>
    <property type="evidence" value="ECO:0007669"/>
    <property type="project" value="TreeGrafter"/>
</dbReference>
<comment type="pathway">
    <text evidence="2">Protein modification; protein ubiquitination.</text>
</comment>
<keyword evidence="8 12" id="KW-1133">Transmembrane helix</keyword>
<dbReference type="Proteomes" id="UP000594260">
    <property type="component" value="Unplaced"/>
</dbReference>
<evidence type="ECO:0000256" key="1">
    <source>
        <dbReference type="ARBA" id="ARBA00004141"/>
    </source>
</evidence>
<evidence type="ECO:0000313" key="14">
    <source>
        <dbReference type="EnsemblMetazoa" id="XP_022668593"/>
    </source>
</evidence>
<dbReference type="GO" id="GO:0005829">
    <property type="term" value="C:cytosol"/>
    <property type="evidence" value="ECO:0007669"/>
    <property type="project" value="TreeGrafter"/>
</dbReference>
<evidence type="ECO:0000256" key="6">
    <source>
        <dbReference type="ARBA" id="ARBA00022771"/>
    </source>
</evidence>
<dbReference type="RefSeq" id="XP_022668593.1">
    <property type="nucleotide sequence ID" value="XM_022812858.1"/>
</dbReference>
<dbReference type="GeneID" id="111253463"/>
<dbReference type="PANTHER" id="PTHR15067">
    <property type="entry name" value="E3 UBIQUITIN-PROTEIN LIGASE RNF8"/>
    <property type="match status" value="1"/>
</dbReference>
<dbReference type="GO" id="GO:0030968">
    <property type="term" value="P:endoplasmic reticulum unfolded protein response"/>
    <property type="evidence" value="ECO:0007669"/>
    <property type="project" value="TreeGrafter"/>
</dbReference>